<dbReference type="EMBL" id="FPAI01000001">
    <property type="protein sequence ID" value="SFS33614.1"/>
    <property type="molecule type" value="Genomic_DNA"/>
</dbReference>
<dbReference type="PANTHER" id="PTHR31088">
    <property type="entry name" value="MEMBRANE-ASSOCIATED PROTEIN VIPP1, CHLOROPLASTIC"/>
    <property type="match status" value="1"/>
</dbReference>
<dbReference type="EMBL" id="BJWJ01000001">
    <property type="protein sequence ID" value="GEM03209.1"/>
    <property type="molecule type" value="Genomic_DNA"/>
</dbReference>
<evidence type="ECO:0000256" key="1">
    <source>
        <dbReference type="ARBA" id="ARBA00043985"/>
    </source>
</evidence>
<evidence type="ECO:0000313" key="4">
    <source>
        <dbReference type="EMBL" id="SFS33614.1"/>
    </source>
</evidence>
<reference evidence="3 6" key="2">
    <citation type="submission" date="2019-07" db="EMBL/GenBank/DDBJ databases">
        <title>Whole genome shotgun sequence of Halolactibacillus miurensis NBRC 100873.</title>
        <authorList>
            <person name="Hosoyama A."/>
            <person name="Uohara A."/>
            <person name="Ohji S."/>
            <person name="Ichikawa N."/>
        </authorList>
    </citation>
    <scope>NUCLEOTIDE SEQUENCE [LARGE SCALE GENOMIC DNA]</scope>
    <source>
        <strain evidence="3 6">NBRC 100873</strain>
    </source>
</reference>
<dbReference type="Proteomes" id="UP000321773">
    <property type="component" value="Unassembled WGS sequence"/>
</dbReference>
<evidence type="ECO:0000313" key="3">
    <source>
        <dbReference type="EMBL" id="GEM03209.1"/>
    </source>
</evidence>
<dbReference type="Pfam" id="PF04012">
    <property type="entry name" value="PspA_IM30"/>
    <property type="match status" value="1"/>
</dbReference>
<dbReference type="PANTHER" id="PTHR31088:SF6">
    <property type="entry name" value="PHAGE SHOCK PROTEIN A"/>
    <property type="match status" value="1"/>
</dbReference>
<dbReference type="STRING" id="306541.SAMN05421668_101111"/>
<reference evidence="4 5" key="1">
    <citation type="submission" date="2016-10" db="EMBL/GenBank/DDBJ databases">
        <authorList>
            <person name="de Groot N.N."/>
        </authorList>
    </citation>
    <scope>NUCLEOTIDE SEQUENCE [LARGE SCALE GENOMIC DNA]</scope>
    <source>
        <strain evidence="4 5">DSM 17074</strain>
    </source>
</reference>
<dbReference type="RefSeq" id="WP_062320170.1">
    <property type="nucleotide sequence ID" value="NZ_BJWJ01000001.1"/>
</dbReference>
<protein>
    <submittedName>
        <fullName evidence="4">Phage shock protein A</fullName>
    </submittedName>
</protein>
<dbReference type="OrthoDB" id="2366053at2"/>
<gene>
    <name evidence="3" type="ORF">HMI01_01970</name>
    <name evidence="4" type="ORF">SAMN05421668_101111</name>
</gene>
<dbReference type="InterPro" id="IPR007157">
    <property type="entry name" value="PspA_VIPP1"/>
</dbReference>
<keyword evidence="6" id="KW-1185">Reference proteome</keyword>
<dbReference type="AlphaFoldDB" id="A0A1I6P0A5"/>
<evidence type="ECO:0000256" key="2">
    <source>
        <dbReference type="SAM" id="Coils"/>
    </source>
</evidence>
<organism evidence="4 5">
    <name type="scientific">Halolactibacillus miurensis</name>
    <dbReference type="NCBI Taxonomy" id="306541"/>
    <lineage>
        <taxon>Bacteria</taxon>
        <taxon>Bacillati</taxon>
        <taxon>Bacillota</taxon>
        <taxon>Bacilli</taxon>
        <taxon>Bacillales</taxon>
        <taxon>Bacillaceae</taxon>
        <taxon>Halolactibacillus</taxon>
    </lineage>
</organism>
<keyword evidence="2" id="KW-0175">Coiled coil</keyword>
<evidence type="ECO:0000313" key="5">
    <source>
        <dbReference type="Proteomes" id="UP000199139"/>
    </source>
</evidence>
<proteinExistence type="inferred from homology"/>
<name>A0A1I6P0A5_9BACI</name>
<feature type="coiled-coil region" evidence="2">
    <location>
        <begin position="90"/>
        <end position="138"/>
    </location>
</feature>
<dbReference type="Proteomes" id="UP000199139">
    <property type="component" value="Unassembled WGS sequence"/>
</dbReference>
<accession>A0A1I6P0A5</accession>
<evidence type="ECO:0000313" key="6">
    <source>
        <dbReference type="Proteomes" id="UP000321773"/>
    </source>
</evidence>
<comment type="similarity">
    <text evidence="1">Belongs to the PspA/Vipp/IM30 family.</text>
</comment>
<sequence length="209" mass="25103">MTNIFTRLKDTITADIHHMLDQKEEKHPMTHLNQYIRKCEDEVKKLKSLIEKQYHIQREYQKEWHKAKQMVEKRTQQVALAEAHDRLDLQEEAQADVETYQARAEQLKSMYDQATTHIADIELKYEKMQHQLKDLYVKRLELRGRENLARVHHGLNHVLNPDQLEKSQVTFKDVEAYIERLENKTKTQHRQQTLDARFAELEEKDSIPH</sequence>